<dbReference type="InterPro" id="IPR022742">
    <property type="entry name" value="Hydrolase_4"/>
</dbReference>
<feature type="domain" description="Serine aminopeptidase S33" evidence="1">
    <location>
        <begin position="40"/>
        <end position="284"/>
    </location>
</feature>
<protein>
    <submittedName>
        <fullName evidence="2">CIC11C00000002149</fullName>
    </submittedName>
</protein>
<name>A0A1L0BBK6_9ASCO</name>
<dbReference type="PRINTS" id="PR00111">
    <property type="entry name" value="ABHYDROLASE"/>
</dbReference>
<reference evidence="2 3" key="1">
    <citation type="submission" date="2016-10" db="EMBL/GenBank/DDBJ databases">
        <authorList>
            <person name="de Groot N.N."/>
        </authorList>
    </citation>
    <scope>NUCLEOTIDE SEQUENCE [LARGE SCALE GENOMIC DNA]</scope>
    <source>
        <strain evidence="2 3">CBS 141442</strain>
    </source>
</reference>
<dbReference type="InterPro" id="IPR029058">
    <property type="entry name" value="AB_hydrolase_fold"/>
</dbReference>
<dbReference type="AlphaFoldDB" id="A0A1L0BBK6"/>
<dbReference type="OrthoDB" id="10249433at2759"/>
<dbReference type="PANTHER" id="PTHR11614">
    <property type="entry name" value="PHOSPHOLIPASE-RELATED"/>
    <property type="match status" value="1"/>
</dbReference>
<dbReference type="SUPFAM" id="SSF53474">
    <property type="entry name" value="alpha/beta-Hydrolases"/>
    <property type="match status" value="1"/>
</dbReference>
<proteinExistence type="predicted"/>
<dbReference type="InterPro" id="IPR000073">
    <property type="entry name" value="AB_hydrolase_1"/>
</dbReference>
<gene>
    <name evidence="2" type="ORF">SAMEA4029010_CIC11G00000002149</name>
</gene>
<keyword evidence="3" id="KW-1185">Reference proteome</keyword>
<evidence type="ECO:0000313" key="2">
    <source>
        <dbReference type="EMBL" id="SGZ47111.1"/>
    </source>
</evidence>
<dbReference type="EMBL" id="LT635756">
    <property type="protein sequence ID" value="SGZ47111.1"/>
    <property type="molecule type" value="Genomic_DNA"/>
</dbReference>
<dbReference type="Pfam" id="PF12146">
    <property type="entry name" value="Hydrolase_4"/>
    <property type="match status" value="1"/>
</dbReference>
<dbReference type="Proteomes" id="UP000182334">
    <property type="component" value="Chromosome I"/>
</dbReference>
<evidence type="ECO:0000259" key="1">
    <source>
        <dbReference type="Pfam" id="PF12146"/>
    </source>
</evidence>
<organism evidence="2 3">
    <name type="scientific">Sungouiella intermedia</name>
    <dbReference type="NCBI Taxonomy" id="45354"/>
    <lineage>
        <taxon>Eukaryota</taxon>
        <taxon>Fungi</taxon>
        <taxon>Dikarya</taxon>
        <taxon>Ascomycota</taxon>
        <taxon>Saccharomycotina</taxon>
        <taxon>Pichiomycetes</taxon>
        <taxon>Metschnikowiaceae</taxon>
        <taxon>Sungouiella</taxon>
    </lineage>
</organism>
<dbReference type="InterPro" id="IPR051044">
    <property type="entry name" value="MAG_DAG_Lipase"/>
</dbReference>
<dbReference type="STRING" id="45354.A0A1L0BBK6"/>
<evidence type="ECO:0000313" key="3">
    <source>
        <dbReference type="Proteomes" id="UP000182334"/>
    </source>
</evidence>
<accession>A0A1L0BBK6</accession>
<dbReference type="Gene3D" id="3.40.50.1820">
    <property type="entry name" value="alpha/beta hydrolase"/>
    <property type="match status" value="1"/>
</dbReference>
<sequence>MPEPVPLPYTPIGTPVVDSVKYDNIVFKTVTWKVPEGTDYKGKIVYVHGFCEHSDIYLEFFDKLSQAGYEVFFFDQRGAGETSKGKYMGKTDEFHTFDDLNHMIESQLKIRKDPTEKLFLMGHSMGGGISLNYGISGKHREDIRGIVVSGPLVTVHPKTQPNFLVRALQPVINATFPGLKIDSKIKYDYITSHEGWRKYIELHDTKLIGTVRQFNDMFVRGEKLLDKEHVSQFKDDIPLLVLHGTNDNINNLESTKKFYHHLPHSVDKKFVPVEGARHSLFLESPEYFEPVYGEVLDFLGKH</sequence>